<gene>
    <name evidence="8" type="primary">dnaA</name>
    <name evidence="14" type="ORF">MSL71_1930</name>
</gene>
<keyword evidence="4 8" id="KW-0547">Nucleotide-binding</keyword>
<feature type="binding site" evidence="8">
    <location>
        <position position="164"/>
    </location>
    <ligand>
        <name>ATP</name>
        <dbReference type="ChEBI" id="CHEBI:30616"/>
    </ligand>
</feature>
<dbReference type="SMART" id="SM00760">
    <property type="entry name" value="Bac_DnaA_C"/>
    <property type="match status" value="1"/>
</dbReference>
<proteinExistence type="inferred from homology"/>
<feature type="binding site" evidence="8">
    <location>
        <position position="160"/>
    </location>
    <ligand>
        <name>ATP</name>
        <dbReference type="ChEBI" id="CHEBI:30616"/>
    </ligand>
</feature>
<accession>A0A4U8YM07</accession>
<protein>
    <recommendedName>
        <fullName evidence="8 9">Chromosomal replication initiator protein DnaA</fullName>
    </recommendedName>
</protein>
<dbReference type="GO" id="GO:0006275">
    <property type="term" value="P:regulation of DNA replication"/>
    <property type="evidence" value="ECO:0007669"/>
    <property type="project" value="UniProtKB-UniRule"/>
</dbReference>
<comment type="subcellular location">
    <subcellularLocation>
        <location evidence="8">Cytoplasm</location>
    </subcellularLocation>
</comment>
<dbReference type="PANTHER" id="PTHR30050">
    <property type="entry name" value="CHROMOSOMAL REPLICATION INITIATOR PROTEIN DNAA"/>
    <property type="match status" value="1"/>
</dbReference>
<evidence type="ECO:0000259" key="13">
    <source>
        <dbReference type="SMART" id="SM00760"/>
    </source>
</evidence>
<dbReference type="GO" id="GO:0005886">
    <property type="term" value="C:plasma membrane"/>
    <property type="evidence" value="ECO:0007669"/>
    <property type="project" value="TreeGrafter"/>
</dbReference>
<dbReference type="InterPro" id="IPR024633">
    <property type="entry name" value="DnaA_N_dom"/>
</dbReference>
<evidence type="ECO:0000256" key="11">
    <source>
        <dbReference type="RuleBase" id="RU004227"/>
    </source>
</evidence>
<keyword evidence="2 8" id="KW-0963">Cytoplasm</keyword>
<evidence type="ECO:0000256" key="4">
    <source>
        <dbReference type="ARBA" id="ARBA00022741"/>
    </source>
</evidence>
<evidence type="ECO:0000256" key="10">
    <source>
        <dbReference type="RuleBase" id="RU000577"/>
    </source>
</evidence>
<feature type="domain" description="AAA+ ATPase" evidence="12">
    <location>
        <begin position="149"/>
        <end position="295"/>
    </location>
</feature>
<feature type="binding site" evidence="8">
    <location>
        <position position="163"/>
    </location>
    <ligand>
        <name>ATP</name>
        <dbReference type="ChEBI" id="CHEBI:30616"/>
    </ligand>
</feature>
<dbReference type="SMART" id="SM00382">
    <property type="entry name" value="AAA"/>
    <property type="match status" value="1"/>
</dbReference>
<dbReference type="SUPFAM" id="SSF48295">
    <property type="entry name" value="TrpR-like"/>
    <property type="match status" value="1"/>
</dbReference>
<dbReference type="CDD" id="cd00009">
    <property type="entry name" value="AAA"/>
    <property type="match status" value="1"/>
</dbReference>
<dbReference type="Pfam" id="PF08299">
    <property type="entry name" value="Bac_DnaA_C"/>
    <property type="match status" value="1"/>
</dbReference>
<comment type="caution">
    <text evidence="8">Lacks conserved residue(s) required for the propagation of feature annotation.</text>
</comment>
<comment type="function">
    <text evidence="8 10">Plays an essential role in the initiation and regulation of chromosomal replication. ATP-DnaA binds to the origin of replication (oriC) to initiate formation of the DNA replication initiation complex once per cell cycle. Binds the DnaA box (a 9 base pair repeat at the origin) and separates the double-stranded (ds)DNA. Forms a right-handed helical filament on oriC DNA; dsDNA binds to the exterior of the filament while single-stranded (ss)DNA is stabiized in the filament's interior. The ATP-DnaA-oriC complex binds and stabilizes one strand of the AT-rich DNA unwinding element (DUE), permitting loading of DNA polymerase. After initiation quickly degrades to an ADP-DnaA complex that is not apt for DNA replication. Binds acidic phospholipids.</text>
</comment>
<dbReference type="NCBIfam" id="TIGR00362">
    <property type="entry name" value="DnaA"/>
    <property type="match status" value="1"/>
</dbReference>
<evidence type="ECO:0000313" key="14">
    <source>
        <dbReference type="EMBL" id="VFQ42572.1"/>
    </source>
</evidence>
<dbReference type="PANTHER" id="PTHR30050:SF2">
    <property type="entry name" value="CHROMOSOMAL REPLICATION INITIATOR PROTEIN DNAA"/>
    <property type="match status" value="1"/>
</dbReference>
<dbReference type="InterPro" id="IPR003593">
    <property type="entry name" value="AAA+_ATPase"/>
</dbReference>
<dbReference type="GO" id="GO:0006270">
    <property type="term" value="P:DNA replication initiation"/>
    <property type="evidence" value="ECO:0007669"/>
    <property type="project" value="UniProtKB-UniRule"/>
</dbReference>
<dbReference type="RefSeq" id="WP_180136811.1">
    <property type="nucleotide sequence ID" value="NZ_CAADHO010000001.1"/>
</dbReference>
<evidence type="ECO:0000256" key="7">
    <source>
        <dbReference type="ARBA" id="ARBA00023125"/>
    </source>
</evidence>
<dbReference type="AlphaFoldDB" id="A0A4U8YM07"/>
<dbReference type="InterPro" id="IPR027417">
    <property type="entry name" value="P-loop_NTPase"/>
</dbReference>
<dbReference type="InterPro" id="IPR010921">
    <property type="entry name" value="Trp_repressor/repl_initiator"/>
</dbReference>
<sequence length="454" mass="51374">MESVWNNVKAVLEERLPGHSFRMWIEPVKFEDRSGNDFRVSCPNLFSKKRVQDHYGSMIQNEVRTLLGSDISLCFDVRKGTNGVSRGPVVKKGLKKVDTQLVIPNVANPVMHSGRMLRPDFTLDDFVVSGNNDFAYSAALSLASSTQAQNSSLFLLSDTGMGKSHLTQAIGHHINRKKPGERVYYITAEDFTNEMIGSFKNDTAGQFKEKYRSQCDVLLLEDVHFLGGKERTQIELAMTLDYLMESGKKIMFSSCYLPNDIPKMNEQLASRFTSGLISPIEDPNFRTRVRILKKKAAKKGHQLPMDIIEYLAGELTDNIRQLESGLVSVTAKSSLMGVPLDLDLAESVVKNIATKKKRVTIDVIKKLVCREFNITPTDIVSKSRKKTIVKPRQVAIYLSRRYTDQPLQAIGKNFNRYHATVMHAVGTIEKDIRQEVQMRNQIEYLSRKIENGDF</sequence>
<dbReference type="GO" id="GO:0005737">
    <property type="term" value="C:cytoplasm"/>
    <property type="evidence" value="ECO:0007669"/>
    <property type="project" value="UniProtKB-SubCell"/>
</dbReference>
<dbReference type="GO" id="GO:0003688">
    <property type="term" value="F:DNA replication origin binding"/>
    <property type="evidence" value="ECO:0007669"/>
    <property type="project" value="UniProtKB-UniRule"/>
</dbReference>
<dbReference type="PRINTS" id="PR00051">
    <property type="entry name" value="DNAA"/>
</dbReference>
<dbReference type="InterPro" id="IPR038454">
    <property type="entry name" value="DnaA_N_sf"/>
</dbReference>
<dbReference type="Gene3D" id="1.10.8.60">
    <property type="match status" value="1"/>
</dbReference>
<dbReference type="SUPFAM" id="SSF52540">
    <property type="entry name" value="P-loop containing nucleoside triphosphate hydrolases"/>
    <property type="match status" value="1"/>
</dbReference>
<comment type="domain">
    <text evidence="8">Domain I is involved in oligomerization and binding regulators, domain II is flexibile and of varying length in different bacteria, domain III forms the AAA+ region, while domain IV binds dsDNA.</text>
</comment>
<keyword evidence="5 8" id="KW-0067">ATP-binding</keyword>
<reference evidence="14 15" key="1">
    <citation type="submission" date="2019-03" db="EMBL/GenBank/DDBJ databases">
        <authorList>
            <person name="Nijsse B."/>
        </authorList>
    </citation>
    <scope>NUCLEOTIDE SEQUENCE [LARGE SCALE GENOMIC DNA]</scope>
    <source>
        <strain evidence="14">Desulfoluna butyratoxydans MSL71</strain>
    </source>
</reference>
<keyword evidence="15" id="KW-1185">Reference proteome</keyword>
<comment type="subunit">
    <text evidence="8">Oligomerizes as a right-handed, spiral filament on DNA at oriC.</text>
</comment>
<evidence type="ECO:0000256" key="6">
    <source>
        <dbReference type="ARBA" id="ARBA00023121"/>
    </source>
</evidence>
<evidence type="ECO:0000256" key="2">
    <source>
        <dbReference type="ARBA" id="ARBA00022490"/>
    </source>
</evidence>
<dbReference type="InterPro" id="IPR020591">
    <property type="entry name" value="Chromosome_initiator_DnaA-like"/>
</dbReference>
<dbReference type="Pfam" id="PF11638">
    <property type="entry name" value="DnaA_N"/>
    <property type="match status" value="1"/>
</dbReference>
<dbReference type="Gene3D" id="1.10.1750.10">
    <property type="match status" value="1"/>
</dbReference>
<evidence type="ECO:0000256" key="9">
    <source>
        <dbReference type="NCBIfam" id="TIGR00362"/>
    </source>
</evidence>
<dbReference type="GO" id="GO:0005524">
    <property type="term" value="F:ATP binding"/>
    <property type="evidence" value="ECO:0007669"/>
    <property type="project" value="UniProtKB-UniRule"/>
</dbReference>
<dbReference type="PROSITE" id="PS01008">
    <property type="entry name" value="DNAA"/>
    <property type="match status" value="1"/>
</dbReference>
<dbReference type="InterPro" id="IPR001957">
    <property type="entry name" value="Chromosome_initiator_DnaA"/>
</dbReference>
<evidence type="ECO:0000256" key="5">
    <source>
        <dbReference type="ARBA" id="ARBA00022840"/>
    </source>
</evidence>
<dbReference type="Proteomes" id="UP000507962">
    <property type="component" value="Unassembled WGS sequence"/>
</dbReference>
<evidence type="ECO:0000313" key="15">
    <source>
        <dbReference type="Proteomes" id="UP000507962"/>
    </source>
</evidence>
<keyword evidence="7 8" id="KW-0238">DNA-binding</keyword>
<keyword evidence="6 8" id="KW-0446">Lipid-binding</keyword>
<dbReference type="Pfam" id="PF00308">
    <property type="entry name" value="Bac_DnaA"/>
    <property type="match status" value="1"/>
</dbReference>
<evidence type="ECO:0000256" key="3">
    <source>
        <dbReference type="ARBA" id="ARBA00022705"/>
    </source>
</evidence>
<evidence type="ECO:0000256" key="1">
    <source>
        <dbReference type="ARBA" id="ARBA00006583"/>
    </source>
</evidence>
<feature type="domain" description="Chromosomal replication initiator DnaA C-terminal" evidence="13">
    <location>
        <begin position="360"/>
        <end position="428"/>
    </location>
</feature>
<dbReference type="EMBL" id="CAADHO010000001">
    <property type="protein sequence ID" value="VFQ42572.1"/>
    <property type="molecule type" value="Genomic_DNA"/>
</dbReference>
<keyword evidence="3 8" id="KW-0235">DNA replication</keyword>
<dbReference type="InterPro" id="IPR013317">
    <property type="entry name" value="DnaA_dom"/>
</dbReference>
<dbReference type="Gene3D" id="3.30.300.180">
    <property type="match status" value="1"/>
</dbReference>
<dbReference type="InterPro" id="IPR018312">
    <property type="entry name" value="Chromosome_initiator_DnaA_CS"/>
</dbReference>
<dbReference type="InterPro" id="IPR013159">
    <property type="entry name" value="DnaA_C"/>
</dbReference>
<evidence type="ECO:0000259" key="12">
    <source>
        <dbReference type="SMART" id="SM00382"/>
    </source>
</evidence>
<feature type="region of interest" description="Domain IV, binds dsDNA" evidence="8">
    <location>
        <begin position="334"/>
        <end position="454"/>
    </location>
</feature>
<dbReference type="GO" id="GO:0008289">
    <property type="term" value="F:lipid binding"/>
    <property type="evidence" value="ECO:0007669"/>
    <property type="project" value="UniProtKB-KW"/>
</dbReference>
<dbReference type="Gene3D" id="3.40.50.300">
    <property type="entry name" value="P-loop containing nucleotide triphosphate hydrolases"/>
    <property type="match status" value="1"/>
</dbReference>
<name>A0A4U8YM07_9BACT</name>
<feature type="binding site" evidence="8">
    <location>
        <position position="162"/>
    </location>
    <ligand>
        <name>ATP</name>
        <dbReference type="ChEBI" id="CHEBI:30616"/>
    </ligand>
</feature>
<comment type="similarity">
    <text evidence="1 8 11">Belongs to the DnaA family.</text>
</comment>
<dbReference type="HAMAP" id="MF_00377">
    <property type="entry name" value="DnaA_bact"/>
    <property type="match status" value="1"/>
</dbReference>
<organism evidence="14 15">
    <name type="scientific">Desulfoluna butyratoxydans</name>
    <dbReference type="NCBI Taxonomy" id="231438"/>
    <lineage>
        <taxon>Bacteria</taxon>
        <taxon>Pseudomonadati</taxon>
        <taxon>Thermodesulfobacteriota</taxon>
        <taxon>Desulfobacteria</taxon>
        <taxon>Desulfobacterales</taxon>
        <taxon>Desulfolunaceae</taxon>
        <taxon>Desulfoluna</taxon>
    </lineage>
</organism>
<feature type="region of interest" description="Domain I, interacts with DnaA modulators" evidence="8">
    <location>
        <begin position="1"/>
        <end position="96"/>
    </location>
</feature>
<dbReference type="CDD" id="cd06571">
    <property type="entry name" value="Bac_DnaA_C"/>
    <property type="match status" value="1"/>
</dbReference>
<evidence type="ECO:0000256" key="8">
    <source>
        <dbReference type="HAMAP-Rule" id="MF_00377"/>
    </source>
</evidence>